<name>A0A183IEU9_9BILA</name>
<sequence>MALPSTTYRFNRLSDRHRQMITLLAGSLVSQLGQSDNRETIRRRLRLRQRWPKEPMAMRRVPVPLPMSEQVPLPP</sequence>
<accession>A0A183IEU9</accession>
<reference evidence="3" key="1">
    <citation type="submission" date="2016-06" db="UniProtKB">
        <authorList>
            <consortium name="WormBaseParasite"/>
        </authorList>
    </citation>
    <scope>IDENTIFICATION</scope>
</reference>
<dbReference type="AlphaFoldDB" id="A0A183IEU9"/>
<organism evidence="3">
    <name type="scientific">Soboliphyme baturini</name>
    <dbReference type="NCBI Taxonomy" id="241478"/>
    <lineage>
        <taxon>Eukaryota</taxon>
        <taxon>Metazoa</taxon>
        <taxon>Ecdysozoa</taxon>
        <taxon>Nematoda</taxon>
        <taxon>Enoplea</taxon>
        <taxon>Dorylaimia</taxon>
        <taxon>Dioctophymatida</taxon>
        <taxon>Dioctophymatoidea</taxon>
        <taxon>Soboliphymatidae</taxon>
        <taxon>Soboliphyme</taxon>
    </lineage>
</organism>
<protein>
    <submittedName>
        <fullName evidence="3">Transposase</fullName>
    </submittedName>
</protein>
<evidence type="ECO:0000313" key="1">
    <source>
        <dbReference type="EMBL" id="VDO96687.1"/>
    </source>
</evidence>
<dbReference type="WBParaSite" id="SBAD_0000224601-mRNA-1">
    <property type="protein sequence ID" value="SBAD_0000224601-mRNA-1"/>
    <property type="gene ID" value="SBAD_0000224601"/>
</dbReference>
<gene>
    <name evidence="1" type="ORF">SBAD_LOCUS2143</name>
</gene>
<proteinExistence type="predicted"/>
<evidence type="ECO:0000313" key="2">
    <source>
        <dbReference type="Proteomes" id="UP000270296"/>
    </source>
</evidence>
<dbReference type="Proteomes" id="UP000270296">
    <property type="component" value="Unassembled WGS sequence"/>
</dbReference>
<evidence type="ECO:0000313" key="3">
    <source>
        <dbReference type="WBParaSite" id="SBAD_0000224601-mRNA-1"/>
    </source>
</evidence>
<reference evidence="1 2" key="2">
    <citation type="submission" date="2018-11" db="EMBL/GenBank/DDBJ databases">
        <authorList>
            <consortium name="Pathogen Informatics"/>
        </authorList>
    </citation>
    <scope>NUCLEOTIDE SEQUENCE [LARGE SCALE GENOMIC DNA]</scope>
</reference>
<dbReference type="EMBL" id="UZAM01007102">
    <property type="protein sequence ID" value="VDO96687.1"/>
    <property type="molecule type" value="Genomic_DNA"/>
</dbReference>
<keyword evidence="2" id="KW-1185">Reference proteome</keyword>